<gene>
    <name evidence="2" type="ORF">ACFQRG_19955</name>
</gene>
<evidence type="ECO:0000313" key="2">
    <source>
        <dbReference type="EMBL" id="MFC7395187.1"/>
    </source>
</evidence>
<organism evidence="2 3">
    <name type="scientific">Scopulibacillus cellulosilyticus</name>
    <dbReference type="NCBI Taxonomy" id="2665665"/>
    <lineage>
        <taxon>Bacteria</taxon>
        <taxon>Bacillati</taxon>
        <taxon>Bacillota</taxon>
        <taxon>Bacilli</taxon>
        <taxon>Bacillales</taxon>
        <taxon>Sporolactobacillaceae</taxon>
        <taxon>Scopulibacillus</taxon>
    </lineage>
</organism>
<proteinExistence type="predicted"/>
<accession>A0ABW2Q0M8</accession>
<reference evidence="3" key="1">
    <citation type="journal article" date="2019" name="Int. J. Syst. Evol. Microbiol.">
        <title>The Global Catalogue of Microorganisms (GCM) 10K type strain sequencing project: providing services to taxonomists for standard genome sequencing and annotation.</title>
        <authorList>
            <consortium name="The Broad Institute Genomics Platform"/>
            <consortium name="The Broad Institute Genome Sequencing Center for Infectious Disease"/>
            <person name="Wu L."/>
            <person name="Ma J."/>
        </authorList>
    </citation>
    <scope>NUCLEOTIDE SEQUENCE [LARGE SCALE GENOMIC DNA]</scope>
    <source>
        <strain evidence="3">CGMCC 1.16305</strain>
    </source>
</reference>
<keyword evidence="3" id="KW-1185">Reference proteome</keyword>
<comment type="caution">
    <text evidence="2">The sequence shown here is derived from an EMBL/GenBank/DDBJ whole genome shotgun (WGS) entry which is preliminary data.</text>
</comment>
<keyword evidence="1" id="KW-1133">Transmembrane helix</keyword>
<sequence length="86" mass="9847">MNKIPLMEVSLYYSFSCVFIIVTIKKIWGKMMGEELKVKQETIICQVCGEVIDIVNGPEGVKTLYGMCSDCFKNKALRKRPILRIL</sequence>
<dbReference type="InterPro" id="IPR025236">
    <property type="entry name" value="SR1P"/>
</dbReference>
<dbReference type="Proteomes" id="UP001596505">
    <property type="component" value="Unassembled WGS sequence"/>
</dbReference>
<dbReference type="RefSeq" id="WP_380969462.1">
    <property type="nucleotide sequence ID" value="NZ_JBHTCO010000043.1"/>
</dbReference>
<keyword evidence="1" id="KW-0472">Membrane</keyword>
<feature type="transmembrane region" description="Helical" evidence="1">
    <location>
        <begin position="12"/>
        <end position="29"/>
    </location>
</feature>
<dbReference type="EMBL" id="JBHTCO010000043">
    <property type="protein sequence ID" value="MFC7395187.1"/>
    <property type="molecule type" value="Genomic_DNA"/>
</dbReference>
<name>A0ABW2Q0M8_9BACL</name>
<dbReference type="Pfam" id="PF13790">
    <property type="entry name" value="SR1P"/>
    <property type="match status" value="1"/>
</dbReference>
<keyword evidence="1" id="KW-0812">Transmembrane</keyword>
<evidence type="ECO:0000256" key="1">
    <source>
        <dbReference type="SAM" id="Phobius"/>
    </source>
</evidence>
<protein>
    <submittedName>
        <fullName evidence="2">GapA-binding peptide SR1P</fullName>
    </submittedName>
</protein>
<evidence type="ECO:0000313" key="3">
    <source>
        <dbReference type="Proteomes" id="UP001596505"/>
    </source>
</evidence>